<dbReference type="SUPFAM" id="SSF89796">
    <property type="entry name" value="CoA-transferase family III (CaiB/BaiF)"/>
    <property type="match status" value="2"/>
</dbReference>
<reference evidence="2" key="1">
    <citation type="submission" date="2016-10" db="EMBL/GenBank/DDBJ databases">
        <authorList>
            <person name="Varghese N."/>
            <person name="Submissions S."/>
        </authorList>
    </citation>
    <scope>NUCLEOTIDE SEQUENCE [LARGE SCALE GENOMIC DNA]</scope>
    <source>
        <strain evidence="2">CGMCC 1.6963</strain>
    </source>
</reference>
<keyword evidence="2" id="KW-1185">Reference proteome</keyword>
<proteinExistence type="predicted"/>
<dbReference type="InterPro" id="IPR023606">
    <property type="entry name" value="CoA-Trfase_III_dom_1_sf"/>
</dbReference>
<dbReference type="Proteomes" id="UP000199019">
    <property type="component" value="Unassembled WGS sequence"/>
</dbReference>
<dbReference type="RefSeq" id="WP_245735708.1">
    <property type="nucleotide sequence ID" value="NZ_FOHB01000003.1"/>
</dbReference>
<dbReference type="STRING" id="587636.SAMN05216199_1979"/>
<dbReference type="AlphaFoldDB" id="A0A1H9UKT6"/>
<accession>A0A1H9UKT6</accession>
<dbReference type="PANTHER" id="PTHR48228:SF4">
    <property type="entry name" value="BLR3030 PROTEIN"/>
    <property type="match status" value="1"/>
</dbReference>
<dbReference type="EMBL" id="FOHB01000003">
    <property type="protein sequence ID" value="SES09972.1"/>
    <property type="molecule type" value="Genomic_DNA"/>
</dbReference>
<organism evidence="1 2">
    <name type="scientific">Pedococcus cremeus</name>
    <dbReference type="NCBI Taxonomy" id="587636"/>
    <lineage>
        <taxon>Bacteria</taxon>
        <taxon>Bacillati</taxon>
        <taxon>Actinomycetota</taxon>
        <taxon>Actinomycetes</taxon>
        <taxon>Micrococcales</taxon>
        <taxon>Intrasporangiaceae</taxon>
        <taxon>Pedococcus</taxon>
    </lineage>
</organism>
<dbReference type="Pfam" id="PF02515">
    <property type="entry name" value="CoA_transf_3"/>
    <property type="match status" value="1"/>
</dbReference>
<dbReference type="InterPro" id="IPR003673">
    <property type="entry name" value="CoA-Trfase_fam_III"/>
</dbReference>
<dbReference type="InterPro" id="IPR050509">
    <property type="entry name" value="CoA-transferase_III"/>
</dbReference>
<dbReference type="GO" id="GO:0016740">
    <property type="term" value="F:transferase activity"/>
    <property type="evidence" value="ECO:0007669"/>
    <property type="project" value="UniProtKB-KW"/>
</dbReference>
<protein>
    <submittedName>
        <fullName evidence="1">CoA-transferase family III</fullName>
    </submittedName>
</protein>
<sequence length="458" mass="48383">MNHLLREVLPALGLDEGFAADRLALAGGNGLPSNLPVNTLACGAVAAAGLAGLAMRGGERVLVDPLQVSASFRADQLMTVDGTRPDSFAPLSGFFPTADGWVRTHANYPHHRERLLRALGLPDEAGRTEAEAALAKRAAQQVEDDVTAAGGIAVAVRDHRTWFAGEQATAVDSHPLLEVSRHTRREGGADRADARPVPLSRRPRVLDLTRVIAGPVATRTLALLGCDVLRVDSPTLPELEPQHVDTGAGKRSTLLDLRDADDRAAFLRLLATADVLVTGYRPGALDAVGLGDDELAASHPGLVHASLSAWGTTGPWGGRRGFDSIVQAATGIALVESPDGVRPGALPAQALDHATGYLLAAGVMAALRRRAEEGGSWRVRAHLARTAHWLLRTDALDPRGELVADPTPWLVGADTAYGKVVQPRPACRIDEGPATFAWPARRWGADPPEWGSSGRDGR</sequence>
<name>A0A1H9UKT6_9MICO</name>
<evidence type="ECO:0000313" key="1">
    <source>
        <dbReference type="EMBL" id="SES09972.1"/>
    </source>
</evidence>
<dbReference type="PANTHER" id="PTHR48228">
    <property type="entry name" value="SUCCINYL-COA--D-CITRAMALATE COA-TRANSFERASE"/>
    <property type="match status" value="1"/>
</dbReference>
<evidence type="ECO:0000313" key="2">
    <source>
        <dbReference type="Proteomes" id="UP000199019"/>
    </source>
</evidence>
<dbReference type="Gene3D" id="3.40.50.10540">
    <property type="entry name" value="Crotonobetainyl-coa:carnitine coa-transferase, domain 1"/>
    <property type="match status" value="2"/>
</dbReference>
<gene>
    <name evidence="1" type="ORF">SAMN05216199_1979</name>
</gene>
<dbReference type="Gene3D" id="3.30.1540.10">
    <property type="entry name" value="formyl-coa transferase, domain 3"/>
    <property type="match status" value="1"/>
</dbReference>
<keyword evidence="1" id="KW-0808">Transferase</keyword>
<dbReference type="InterPro" id="IPR044855">
    <property type="entry name" value="CoA-Trfase_III_dom3_sf"/>
</dbReference>